<accession>A0A1A0V871</accession>
<evidence type="ECO:0000313" key="2">
    <source>
        <dbReference type="Proteomes" id="UP000091914"/>
    </source>
</evidence>
<gene>
    <name evidence="1" type="ORF">A5760_20885</name>
</gene>
<name>A0A1A0V871_9MYCO</name>
<organism evidence="1 2">
    <name type="scientific">Mycobacterium colombiense</name>
    <dbReference type="NCBI Taxonomy" id="339268"/>
    <lineage>
        <taxon>Bacteria</taxon>
        <taxon>Bacillati</taxon>
        <taxon>Actinomycetota</taxon>
        <taxon>Actinomycetes</taxon>
        <taxon>Mycobacteriales</taxon>
        <taxon>Mycobacteriaceae</taxon>
        <taxon>Mycobacterium</taxon>
        <taxon>Mycobacterium avium complex (MAC)</taxon>
    </lineage>
</organism>
<reference evidence="1 2" key="1">
    <citation type="submission" date="2016-06" db="EMBL/GenBank/DDBJ databases">
        <authorList>
            <person name="Kjaerup R.B."/>
            <person name="Dalgaard T.S."/>
            <person name="Juul-Madsen H.R."/>
        </authorList>
    </citation>
    <scope>NUCLEOTIDE SEQUENCE [LARGE SCALE GENOMIC DNA]</scope>
    <source>
        <strain evidence="1 2">852002-51834_SCH5396731</strain>
    </source>
</reference>
<dbReference type="Proteomes" id="UP000091914">
    <property type="component" value="Unassembled WGS sequence"/>
</dbReference>
<dbReference type="EMBL" id="LZSX01000096">
    <property type="protein sequence ID" value="OBB79386.1"/>
    <property type="molecule type" value="Genomic_DNA"/>
</dbReference>
<protein>
    <submittedName>
        <fullName evidence="1">Uncharacterized protein</fullName>
    </submittedName>
</protein>
<dbReference type="AlphaFoldDB" id="A0A1A0V871"/>
<evidence type="ECO:0000313" key="1">
    <source>
        <dbReference type="EMBL" id="OBB79386.1"/>
    </source>
</evidence>
<dbReference type="RefSeq" id="WP_064885394.1">
    <property type="nucleotide sequence ID" value="NZ_LZSX01000096.1"/>
</dbReference>
<comment type="caution">
    <text evidence="1">The sequence shown here is derived from an EMBL/GenBank/DDBJ whole genome shotgun (WGS) entry which is preliminary data.</text>
</comment>
<proteinExistence type="predicted"/>
<sequence>MAVALRGAVNGVVEKVLREPGFDVRACGEDLVAIFGRAVAVNRCAGLSSSRWVAVAMSLLSPGWARALRQAGHDVAIAAYAPRAIVH</sequence>